<evidence type="ECO:0000256" key="5">
    <source>
        <dbReference type="PROSITE-ProRule" id="PRU10137"/>
    </source>
</evidence>
<dbReference type="STRING" id="1423807.FD16_GL002091"/>
<evidence type="ECO:0000313" key="7">
    <source>
        <dbReference type="EMBL" id="KRM08951.1"/>
    </source>
</evidence>
<feature type="domain" description="Resolvase/invertase-type recombinase catalytic" evidence="6">
    <location>
        <begin position="1"/>
        <end position="63"/>
    </location>
</feature>
<keyword evidence="1" id="KW-0229">DNA integration</keyword>
<evidence type="ECO:0000256" key="2">
    <source>
        <dbReference type="ARBA" id="ARBA00023125"/>
    </source>
</evidence>
<reference evidence="7 8" key="1">
    <citation type="journal article" date="2015" name="Genome Announc.">
        <title>Expanding the biotechnology potential of lactobacilli through comparative genomics of 213 strains and associated genera.</title>
        <authorList>
            <person name="Sun Z."/>
            <person name="Harris H.M."/>
            <person name="McCann A."/>
            <person name="Guo C."/>
            <person name="Argimon S."/>
            <person name="Zhang W."/>
            <person name="Yang X."/>
            <person name="Jeffery I.B."/>
            <person name="Cooney J.C."/>
            <person name="Kagawa T.F."/>
            <person name="Liu W."/>
            <person name="Song Y."/>
            <person name="Salvetti E."/>
            <person name="Wrobel A."/>
            <person name="Rasinkangas P."/>
            <person name="Parkhill J."/>
            <person name="Rea M.C."/>
            <person name="O'Sullivan O."/>
            <person name="Ritari J."/>
            <person name="Douillard F.P."/>
            <person name="Paul Ross R."/>
            <person name="Yang R."/>
            <person name="Briner A.E."/>
            <person name="Felis G.E."/>
            <person name="de Vos W.M."/>
            <person name="Barrangou R."/>
            <person name="Klaenhammer T.R."/>
            <person name="Caufield P.W."/>
            <person name="Cui Y."/>
            <person name="Zhang H."/>
            <person name="O'Toole P.W."/>
        </authorList>
    </citation>
    <scope>NUCLEOTIDE SEQUENCE [LARGE SCALE GENOMIC DNA]</scope>
    <source>
        <strain evidence="7 8">DSM 5007</strain>
    </source>
</reference>
<accession>A0A0R1VTD0</accession>
<dbReference type="GO" id="GO:0000150">
    <property type="term" value="F:DNA strand exchange activity"/>
    <property type="evidence" value="ECO:0007669"/>
    <property type="project" value="InterPro"/>
</dbReference>
<dbReference type="GO" id="GO:0015074">
    <property type="term" value="P:DNA integration"/>
    <property type="evidence" value="ECO:0007669"/>
    <property type="project" value="UniProtKB-KW"/>
</dbReference>
<evidence type="ECO:0000313" key="8">
    <source>
        <dbReference type="Proteomes" id="UP000051820"/>
    </source>
</evidence>
<dbReference type="PROSITE" id="PS51736">
    <property type="entry name" value="RECOMBINASES_3"/>
    <property type="match status" value="1"/>
</dbReference>
<keyword evidence="3" id="KW-0233">DNA recombination</keyword>
<keyword evidence="2" id="KW-0238">DNA-binding</keyword>
<dbReference type="PROSITE" id="PS00397">
    <property type="entry name" value="RECOMBINASES_1"/>
    <property type="match status" value="1"/>
</dbReference>
<dbReference type="PATRIC" id="fig|1423807.3.peg.2144"/>
<dbReference type="InterPro" id="IPR006118">
    <property type="entry name" value="Recombinase_CS"/>
</dbReference>
<dbReference type="eggNOG" id="COG1961">
    <property type="taxonomic scope" value="Bacteria"/>
</dbReference>
<evidence type="ECO:0000256" key="4">
    <source>
        <dbReference type="PIRSR" id="PIRSR606118-50"/>
    </source>
</evidence>
<keyword evidence="8" id="KW-1185">Reference proteome</keyword>
<gene>
    <name evidence="7" type="ORF">FD16_GL002091</name>
</gene>
<dbReference type="InterPro" id="IPR006119">
    <property type="entry name" value="Resolv_N"/>
</dbReference>
<dbReference type="Proteomes" id="UP000051820">
    <property type="component" value="Unassembled WGS sequence"/>
</dbReference>
<proteinExistence type="predicted"/>
<dbReference type="GO" id="GO:0003677">
    <property type="term" value="F:DNA binding"/>
    <property type="evidence" value="ECO:0007669"/>
    <property type="project" value="UniProtKB-KW"/>
</dbReference>
<dbReference type="Gene3D" id="3.40.50.1390">
    <property type="entry name" value="Resolvase, N-terminal catalytic domain"/>
    <property type="match status" value="1"/>
</dbReference>
<dbReference type="EMBL" id="AZGF01000055">
    <property type="protein sequence ID" value="KRM08951.1"/>
    <property type="molecule type" value="Genomic_DNA"/>
</dbReference>
<evidence type="ECO:0000259" key="6">
    <source>
        <dbReference type="PROSITE" id="PS51736"/>
    </source>
</evidence>
<dbReference type="InterPro" id="IPR036162">
    <property type="entry name" value="Resolvase-like_N_sf"/>
</dbReference>
<evidence type="ECO:0000256" key="1">
    <source>
        <dbReference type="ARBA" id="ARBA00022908"/>
    </source>
</evidence>
<comment type="caution">
    <text evidence="7">The sequence shown here is derived from an EMBL/GenBank/DDBJ whole genome shotgun (WGS) entry which is preliminary data.</text>
</comment>
<dbReference type="SUPFAM" id="SSF53041">
    <property type="entry name" value="Resolvase-like"/>
    <property type="match status" value="1"/>
</dbReference>
<dbReference type="Pfam" id="PF00239">
    <property type="entry name" value="Resolvase"/>
    <property type="match status" value="1"/>
</dbReference>
<name>A0A0R1VTD0_9LACO</name>
<protein>
    <recommendedName>
        <fullName evidence="6">Resolvase/invertase-type recombinase catalytic domain-containing protein</fullName>
    </recommendedName>
</protein>
<evidence type="ECO:0000256" key="3">
    <source>
        <dbReference type="ARBA" id="ARBA00023172"/>
    </source>
</evidence>
<sequence length="63" mass="7348">MKYGYARVSTPDQKLENQIERLKNSGAEIIYQEKFTGTTTERPEFNKLVVRQHIDDAIAEFTK</sequence>
<organism evidence="7 8">
    <name type="scientific">Paucilactobacillus suebicus DSM 5007 = KCTC 3549</name>
    <dbReference type="NCBI Taxonomy" id="1423807"/>
    <lineage>
        <taxon>Bacteria</taxon>
        <taxon>Bacillati</taxon>
        <taxon>Bacillota</taxon>
        <taxon>Bacilli</taxon>
        <taxon>Lactobacillales</taxon>
        <taxon>Lactobacillaceae</taxon>
        <taxon>Paucilactobacillus</taxon>
    </lineage>
</organism>
<dbReference type="AlphaFoldDB" id="A0A0R1VTD0"/>
<feature type="active site" description="O-(5'-phospho-DNA)-serine intermediate" evidence="4 5">
    <location>
        <position position="9"/>
    </location>
</feature>